<organism evidence="7 8">
    <name type="scientific">Olivibacter domesticus</name>
    <name type="common">Pseudosphingobacterium domesticum</name>
    <dbReference type="NCBI Taxonomy" id="407022"/>
    <lineage>
        <taxon>Bacteria</taxon>
        <taxon>Pseudomonadati</taxon>
        <taxon>Bacteroidota</taxon>
        <taxon>Sphingobacteriia</taxon>
        <taxon>Sphingobacteriales</taxon>
        <taxon>Sphingobacteriaceae</taxon>
        <taxon>Olivibacter</taxon>
    </lineage>
</organism>
<feature type="domain" description="HTH lysR-type" evidence="6">
    <location>
        <begin position="1"/>
        <end position="58"/>
    </location>
</feature>
<dbReference type="Pfam" id="PF00126">
    <property type="entry name" value="HTH_1"/>
    <property type="match status" value="1"/>
</dbReference>
<dbReference type="GO" id="GO:0032993">
    <property type="term" value="C:protein-DNA complex"/>
    <property type="evidence" value="ECO:0007669"/>
    <property type="project" value="TreeGrafter"/>
</dbReference>
<evidence type="ECO:0000259" key="6">
    <source>
        <dbReference type="PROSITE" id="PS50931"/>
    </source>
</evidence>
<gene>
    <name evidence="7" type="ORF">SAMN05661044_01822</name>
</gene>
<evidence type="ECO:0000313" key="8">
    <source>
        <dbReference type="Proteomes" id="UP000199421"/>
    </source>
</evidence>
<proteinExistence type="inferred from homology"/>
<dbReference type="PRINTS" id="PR00039">
    <property type="entry name" value="HTHLYSR"/>
</dbReference>
<keyword evidence="8" id="KW-1185">Reference proteome</keyword>
<dbReference type="OrthoDB" id="9803735at2"/>
<dbReference type="RefSeq" id="WP_093322422.1">
    <property type="nucleotide sequence ID" value="NZ_FOAF01000001.1"/>
</dbReference>
<keyword evidence="3" id="KW-0238">DNA-binding</keyword>
<dbReference type="SUPFAM" id="SSF53850">
    <property type="entry name" value="Periplasmic binding protein-like II"/>
    <property type="match status" value="1"/>
</dbReference>
<dbReference type="Gene3D" id="1.10.10.10">
    <property type="entry name" value="Winged helix-like DNA-binding domain superfamily/Winged helix DNA-binding domain"/>
    <property type="match status" value="1"/>
</dbReference>
<evidence type="ECO:0000256" key="3">
    <source>
        <dbReference type="ARBA" id="ARBA00023125"/>
    </source>
</evidence>
<dbReference type="PANTHER" id="PTHR30346">
    <property type="entry name" value="TRANSCRIPTIONAL DUAL REGULATOR HCAR-RELATED"/>
    <property type="match status" value="1"/>
</dbReference>
<dbReference type="PROSITE" id="PS50931">
    <property type="entry name" value="HTH_LYSR"/>
    <property type="match status" value="1"/>
</dbReference>
<comment type="similarity">
    <text evidence="1">Belongs to the LysR transcriptional regulatory family.</text>
</comment>
<dbReference type="EMBL" id="FOAF01000001">
    <property type="protein sequence ID" value="SEL04587.1"/>
    <property type="molecule type" value="Genomic_DNA"/>
</dbReference>
<dbReference type="GO" id="GO:0003677">
    <property type="term" value="F:DNA binding"/>
    <property type="evidence" value="ECO:0007669"/>
    <property type="project" value="UniProtKB-KW"/>
</dbReference>
<dbReference type="SUPFAM" id="SSF46785">
    <property type="entry name" value="Winged helix' DNA-binding domain"/>
    <property type="match status" value="1"/>
</dbReference>
<dbReference type="Gene3D" id="3.40.190.10">
    <property type="entry name" value="Periplasmic binding protein-like II"/>
    <property type="match status" value="2"/>
</dbReference>
<keyword evidence="2" id="KW-0805">Transcription regulation</keyword>
<dbReference type="InterPro" id="IPR000847">
    <property type="entry name" value="LysR_HTH_N"/>
</dbReference>
<sequence>MTLQQLKYIIALDKERHFSKAAEECMVSQPGLTIQLKNLEEEIGVKIFDRNKVPLKPTILGEQIINKAKKIMREVDEMQNLIISEKNTLAGNINLGVIITLSPYIVPDFIQKMREIAPQLHLTIKEGSTLSLMNDLEAGIIDIALMATPTGKKNLREFHVFNEPFIAFLHADHPAANEPLYKMTDIGANSLLLLHDEYCYNAQMLAICDIDYTNESSNYSYDIRTIETLKNLVRANLGFAIIPELSILHELPNPLFKKFMDPQPVREISLVVNDSFSRKLLLEKMSQVIWNNLPENLKTAFPYKKIKWNDSPYFFKSISNK</sequence>
<dbReference type="Pfam" id="PF03466">
    <property type="entry name" value="LysR_substrate"/>
    <property type="match status" value="1"/>
</dbReference>
<dbReference type="CDD" id="cd08411">
    <property type="entry name" value="PBP2_OxyR"/>
    <property type="match status" value="1"/>
</dbReference>
<dbReference type="GO" id="GO:0003700">
    <property type="term" value="F:DNA-binding transcription factor activity"/>
    <property type="evidence" value="ECO:0007669"/>
    <property type="project" value="InterPro"/>
</dbReference>
<keyword evidence="5" id="KW-0804">Transcription</keyword>
<evidence type="ECO:0000256" key="1">
    <source>
        <dbReference type="ARBA" id="ARBA00009437"/>
    </source>
</evidence>
<dbReference type="AlphaFoldDB" id="A0A1H7M1V6"/>
<dbReference type="InterPro" id="IPR036388">
    <property type="entry name" value="WH-like_DNA-bd_sf"/>
</dbReference>
<name>A0A1H7M1V6_OLID1</name>
<protein>
    <submittedName>
        <fullName evidence="7">LysR family transcriptional regulator, hydrogen peroxide-inducible genes activator</fullName>
    </submittedName>
</protein>
<dbReference type="InterPro" id="IPR036390">
    <property type="entry name" value="WH_DNA-bd_sf"/>
</dbReference>
<reference evidence="8" key="1">
    <citation type="submission" date="2016-10" db="EMBL/GenBank/DDBJ databases">
        <authorList>
            <person name="Varghese N."/>
            <person name="Submissions S."/>
        </authorList>
    </citation>
    <scope>NUCLEOTIDE SEQUENCE [LARGE SCALE GENOMIC DNA]</scope>
    <source>
        <strain evidence="8">DSM 18733</strain>
    </source>
</reference>
<evidence type="ECO:0000256" key="5">
    <source>
        <dbReference type="ARBA" id="ARBA00023163"/>
    </source>
</evidence>
<dbReference type="FunFam" id="1.10.10.10:FF:000001">
    <property type="entry name" value="LysR family transcriptional regulator"/>
    <property type="match status" value="1"/>
</dbReference>
<evidence type="ECO:0000313" key="7">
    <source>
        <dbReference type="EMBL" id="SEL04587.1"/>
    </source>
</evidence>
<dbReference type="InterPro" id="IPR005119">
    <property type="entry name" value="LysR_subst-bd"/>
</dbReference>
<dbReference type="PANTHER" id="PTHR30346:SF26">
    <property type="entry name" value="HYDROGEN PEROXIDE-INDUCIBLE GENES ACTIVATOR"/>
    <property type="match status" value="1"/>
</dbReference>
<keyword evidence="4" id="KW-0010">Activator</keyword>
<dbReference type="Proteomes" id="UP000199421">
    <property type="component" value="Unassembled WGS sequence"/>
</dbReference>
<evidence type="ECO:0000256" key="2">
    <source>
        <dbReference type="ARBA" id="ARBA00023015"/>
    </source>
</evidence>
<dbReference type="STRING" id="407022.SAMN05661044_01822"/>
<evidence type="ECO:0000256" key="4">
    <source>
        <dbReference type="ARBA" id="ARBA00023159"/>
    </source>
</evidence>
<accession>A0A1H7M1V6</accession>